<gene>
    <name evidence="6" type="ORF">GNZ18_14465</name>
</gene>
<proteinExistence type="inferred from homology"/>
<dbReference type="InterPro" id="IPR029052">
    <property type="entry name" value="Metallo-depent_PP-like"/>
</dbReference>
<evidence type="ECO:0000313" key="7">
    <source>
        <dbReference type="Proteomes" id="UP000432015"/>
    </source>
</evidence>
<comment type="similarity">
    <text evidence="4">Belongs to the cyclic nucleotide phosphodiesterase class-III family.</text>
</comment>
<dbReference type="EMBL" id="WOFH01000004">
    <property type="protein sequence ID" value="MUN37804.1"/>
    <property type="molecule type" value="Genomic_DNA"/>
</dbReference>
<dbReference type="PANTHER" id="PTHR42988">
    <property type="entry name" value="PHOSPHOHYDROLASE"/>
    <property type="match status" value="1"/>
</dbReference>
<name>A0A7K1L036_9ACTN</name>
<accession>A0A7K1L036</accession>
<dbReference type="AlphaFoldDB" id="A0A7K1L036"/>
<dbReference type="CDD" id="cd07402">
    <property type="entry name" value="MPP_GpdQ"/>
    <property type="match status" value="1"/>
</dbReference>
<feature type="domain" description="Calcineurin-like phosphoesterase" evidence="5">
    <location>
        <begin position="4"/>
        <end position="204"/>
    </location>
</feature>
<reference evidence="6 7" key="1">
    <citation type="submission" date="2019-11" db="EMBL/GenBank/DDBJ databases">
        <authorList>
            <person name="Cao P."/>
        </authorList>
    </citation>
    <scope>NUCLEOTIDE SEQUENCE [LARGE SCALE GENOMIC DNA]</scope>
    <source>
        <strain evidence="6 7">NEAU-AAG5</strain>
    </source>
</reference>
<evidence type="ECO:0000259" key="5">
    <source>
        <dbReference type="Pfam" id="PF00149"/>
    </source>
</evidence>
<dbReference type="GO" id="GO:0046872">
    <property type="term" value="F:metal ion binding"/>
    <property type="evidence" value="ECO:0007669"/>
    <property type="project" value="UniProtKB-KW"/>
</dbReference>
<dbReference type="Pfam" id="PF00149">
    <property type="entry name" value="Metallophos"/>
    <property type="match status" value="1"/>
</dbReference>
<dbReference type="RefSeq" id="WP_156216874.1">
    <property type="nucleotide sequence ID" value="NZ_WOFH01000004.1"/>
</dbReference>
<dbReference type="GO" id="GO:0004112">
    <property type="term" value="F:cyclic-nucleotide phosphodiesterase activity"/>
    <property type="evidence" value="ECO:0007669"/>
    <property type="project" value="InterPro"/>
</dbReference>
<keyword evidence="7" id="KW-1185">Reference proteome</keyword>
<dbReference type="Gene3D" id="3.60.21.10">
    <property type="match status" value="1"/>
</dbReference>
<evidence type="ECO:0000313" key="6">
    <source>
        <dbReference type="EMBL" id="MUN37804.1"/>
    </source>
</evidence>
<dbReference type="InterPro" id="IPR050884">
    <property type="entry name" value="CNP_phosphodiesterase-III"/>
</dbReference>
<dbReference type="SUPFAM" id="SSF56300">
    <property type="entry name" value="Metallo-dependent phosphatases"/>
    <property type="match status" value="1"/>
</dbReference>
<dbReference type="PANTHER" id="PTHR42988:SF2">
    <property type="entry name" value="CYCLIC NUCLEOTIDE PHOSPHODIESTERASE CBUA0032-RELATED"/>
    <property type="match status" value="1"/>
</dbReference>
<sequence length="260" mass="28032">MIVFAQLSDTHLDGGDRADERARRVMAHLDTLPLDAVLLTGDIADHGEPAEYERAREVLASPHPVLMCPGNHDRRRPYREVLLGESMDGLPETGAVSRGGPTPHTPRNGPVNQVHEVAGAVFAMCDSTVPGEDRGLLDEETLAWLDAALGERPGVPAFVCFHHPPVPLHIPYVDAIRQFGEHGLADVLARHPQVVAVLCGHAHTSAATMFAGRPLLVAPGVVSTLRLPGEEGIVDLEAPPGFALHVLHDDLRLTTHYRTV</sequence>
<dbReference type="InterPro" id="IPR026575">
    <property type="entry name" value="GpdQ/CpdA-like"/>
</dbReference>
<keyword evidence="3" id="KW-0408">Iron</keyword>
<keyword evidence="1" id="KW-0479">Metal-binding</keyword>
<comment type="caution">
    <text evidence="6">The sequence shown here is derived from an EMBL/GenBank/DDBJ whole genome shotgun (WGS) entry which is preliminary data.</text>
</comment>
<dbReference type="Proteomes" id="UP000432015">
    <property type="component" value="Unassembled WGS sequence"/>
</dbReference>
<organism evidence="6 7">
    <name type="scientific">Actinomadura litoris</name>
    <dbReference type="NCBI Taxonomy" id="2678616"/>
    <lineage>
        <taxon>Bacteria</taxon>
        <taxon>Bacillati</taxon>
        <taxon>Actinomycetota</taxon>
        <taxon>Actinomycetes</taxon>
        <taxon>Streptosporangiales</taxon>
        <taxon>Thermomonosporaceae</taxon>
        <taxon>Actinomadura</taxon>
    </lineage>
</organism>
<evidence type="ECO:0000256" key="3">
    <source>
        <dbReference type="ARBA" id="ARBA00023004"/>
    </source>
</evidence>
<protein>
    <submittedName>
        <fullName evidence="6">Phosphodiesterase</fullName>
    </submittedName>
</protein>
<keyword evidence="2" id="KW-0378">Hydrolase</keyword>
<dbReference type="InterPro" id="IPR004843">
    <property type="entry name" value="Calcineurin-like_PHP"/>
</dbReference>
<evidence type="ECO:0000256" key="4">
    <source>
        <dbReference type="ARBA" id="ARBA00025742"/>
    </source>
</evidence>
<evidence type="ECO:0000256" key="1">
    <source>
        <dbReference type="ARBA" id="ARBA00022723"/>
    </source>
</evidence>
<evidence type="ECO:0000256" key="2">
    <source>
        <dbReference type="ARBA" id="ARBA00022801"/>
    </source>
</evidence>